<sequence>MQLIRHIQFKRAESIAEPAPTDPNPAAAEPAGNVCPAGKAETVAKPRFSIAGKISSGIRVDGDLILKESVCIEGEVFGGVSAEPGVLVWIGGGGIVHGQVKAEYVMVDGEALGGVEADCVIARSSARIKGGIRYGRIRIDDGAQIEGEIGPLTGAR</sequence>
<evidence type="ECO:0000256" key="2">
    <source>
        <dbReference type="SAM" id="MobiDB-lite"/>
    </source>
</evidence>
<dbReference type="InterPro" id="IPR007607">
    <property type="entry name" value="BacA/B"/>
</dbReference>
<evidence type="ECO:0000313" key="3">
    <source>
        <dbReference type="EMBL" id="TXF10518.1"/>
    </source>
</evidence>
<protein>
    <submittedName>
        <fullName evidence="3">Polymer-forming cytoskeletal protein</fullName>
    </submittedName>
</protein>
<dbReference type="AlphaFoldDB" id="A0A5C7EI43"/>
<dbReference type="PANTHER" id="PTHR35024">
    <property type="entry name" value="HYPOTHETICAL CYTOSOLIC PROTEIN"/>
    <property type="match status" value="1"/>
</dbReference>
<dbReference type="InParanoid" id="A0A5C7EI43"/>
<dbReference type="Proteomes" id="UP000321201">
    <property type="component" value="Unassembled WGS sequence"/>
</dbReference>
<feature type="region of interest" description="Disordered" evidence="2">
    <location>
        <begin position="14"/>
        <end position="33"/>
    </location>
</feature>
<comment type="similarity">
    <text evidence="1">Belongs to the bactofilin family.</text>
</comment>
<evidence type="ECO:0000313" key="4">
    <source>
        <dbReference type="Proteomes" id="UP000321201"/>
    </source>
</evidence>
<dbReference type="Pfam" id="PF04519">
    <property type="entry name" value="Bactofilin"/>
    <property type="match status" value="1"/>
</dbReference>
<evidence type="ECO:0000256" key="1">
    <source>
        <dbReference type="ARBA" id="ARBA00044755"/>
    </source>
</evidence>
<gene>
    <name evidence="3" type="ORF">FR698_14965</name>
</gene>
<accession>A0A5C7EI43</accession>
<dbReference type="RefSeq" id="WP_147800998.1">
    <property type="nucleotide sequence ID" value="NZ_VPFL01000028.1"/>
</dbReference>
<reference evidence="3 4" key="1">
    <citation type="submission" date="2019-08" db="EMBL/GenBank/DDBJ databases">
        <title>Pelomicrobium methylotrophicum gen. nov., sp. nov. a moderately thermophilic, facultatively anaerobic, lithoautotrophic and methylotrophic bacterium isolated from a terrestrial mud volcano.</title>
        <authorList>
            <person name="Slobodkina G.B."/>
            <person name="Merkel A.Y."/>
            <person name="Slobodkin A.I."/>
        </authorList>
    </citation>
    <scope>NUCLEOTIDE SEQUENCE [LARGE SCALE GENOMIC DNA]</scope>
    <source>
        <strain evidence="3 4">SM250</strain>
    </source>
</reference>
<proteinExistence type="inferred from homology"/>
<organism evidence="3 4">
    <name type="scientific">Pelomicrobium methylotrophicum</name>
    <dbReference type="NCBI Taxonomy" id="2602750"/>
    <lineage>
        <taxon>Bacteria</taxon>
        <taxon>Pseudomonadati</taxon>
        <taxon>Pseudomonadota</taxon>
        <taxon>Hydrogenophilia</taxon>
        <taxon>Hydrogenophilia incertae sedis</taxon>
        <taxon>Pelomicrobium</taxon>
    </lineage>
</organism>
<dbReference type="EMBL" id="VPFL01000028">
    <property type="protein sequence ID" value="TXF10518.1"/>
    <property type="molecule type" value="Genomic_DNA"/>
</dbReference>
<name>A0A5C7EI43_9PROT</name>
<dbReference type="PANTHER" id="PTHR35024:SF4">
    <property type="entry name" value="POLYMER-FORMING CYTOSKELETAL PROTEIN"/>
    <property type="match status" value="1"/>
</dbReference>
<comment type="caution">
    <text evidence="3">The sequence shown here is derived from an EMBL/GenBank/DDBJ whole genome shotgun (WGS) entry which is preliminary data.</text>
</comment>
<keyword evidence="4" id="KW-1185">Reference proteome</keyword>